<feature type="domain" description="Acyl-CoA thioesterase-like N-terminal HotDog" evidence="2">
    <location>
        <begin position="28"/>
        <end position="110"/>
    </location>
</feature>
<feature type="region of interest" description="Disordered" evidence="1">
    <location>
        <begin position="114"/>
        <end position="138"/>
    </location>
</feature>
<name>A0ABW0ZHM2_9ACTN</name>
<comment type="caution">
    <text evidence="3">The sequence shown here is derived from an EMBL/GenBank/DDBJ whole genome shotgun (WGS) entry which is preliminary data.</text>
</comment>
<dbReference type="InterPro" id="IPR042171">
    <property type="entry name" value="Acyl-CoA_hotdog"/>
</dbReference>
<proteinExistence type="predicted"/>
<keyword evidence="4" id="KW-1185">Reference proteome</keyword>
<dbReference type="Pfam" id="PF13622">
    <property type="entry name" value="4HBT_3"/>
    <property type="match status" value="1"/>
</dbReference>
<organism evidence="3 4">
    <name type="scientific">Nocardioides vastitatis</name>
    <dbReference type="NCBI Taxonomy" id="2568655"/>
    <lineage>
        <taxon>Bacteria</taxon>
        <taxon>Bacillati</taxon>
        <taxon>Actinomycetota</taxon>
        <taxon>Actinomycetes</taxon>
        <taxon>Propionibacteriales</taxon>
        <taxon>Nocardioidaceae</taxon>
        <taxon>Nocardioides</taxon>
    </lineage>
</organism>
<dbReference type="InterPro" id="IPR049449">
    <property type="entry name" value="TesB_ACOT8-like_N"/>
</dbReference>
<gene>
    <name evidence="3" type="ORF">ACFPQB_13905</name>
</gene>
<sequence length="283" mass="30214">MNENTFQLGWFRRDGDTYTPLPLAQSLWRADQMHGVAVSGLLARTLEQRVAVTGRTDLVPARYHVDLFRPARMTATTSSATIVREGPRLLLLDAVVEQDGEVVARAGATFLTSSQNPPGEVWSAEDRPSPPPADVAPSTGEHHVPIFASGKPWSDDFTEHQNAGRHQTWQTAMPIVVDEECTPFQAVASIADATSMVTNWGSGGVEFINTDISLAIARLPESASLGLRTTDHVASAGVAVGTAEVFDRLGPIGTATVTSLANTRRTVDLSASEWDGSKGTPGV</sequence>
<evidence type="ECO:0000313" key="3">
    <source>
        <dbReference type="EMBL" id="MFC5730017.1"/>
    </source>
</evidence>
<dbReference type="EMBL" id="JBHSNS010000006">
    <property type="protein sequence ID" value="MFC5730017.1"/>
    <property type="molecule type" value="Genomic_DNA"/>
</dbReference>
<reference evidence="4" key="1">
    <citation type="journal article" date="2019" name="Int. J. Syst. Evol. Microbiol.">
        <title>The Global Catalogue of Microorganisms (GCM) 10K type strain sequencing project: providing services to taxonomists for standard genome sequencing and annotation.</title>
        <authorList>
            <consortium name="The Broad Institute Genomics Platform"/>
            <consortium name="The Broad Institute Genome Sequencing Center for Infectious Disease"/>
            <person name="Wu L."/>
            <person name="Ma J."/>
        </authorList>
    </citation>
    <scope>NUCLEOTIDE SEQUENCE [LARGE SCALE GENOMIC DNA]</scope>
    <source>
        <strain evidence="4">YIM 94188</strain>
    </source>
</reference>
<dbReference type="RefSeq" id="WP_240769733.1">
    <property type="nucleotide sequence ID" value="NZ_JBHSNS010000006.1"/>
</dbReference>
<dbReference type="InterPro" id="IPR029069">
    <property type="entry name" value="HotDog_dom_sf"/>
</dbReference>
<dbReference type="Gene3D" id="2.40.160.210">
    <property type="entry name" value="Acyl-CoA thioesterase, double hotdog domain"/>
    <property type="match status" value="1"/>
</dbReference>
<dbReference type="SUPFAM" id="SSF54637">
    <property type="entry name" value="Thioesterase/thiol ester dehydrase-isomerase"/>
    <property type="match status" value="1"/>
</dbReference>
<dbReference type="Proteomes" id="UP001596072">
    <property type="component" value="Unassembled WGS sequence"/>
</dbReference>
<evidence type="ECO:0000313" key="4">
    <source>
        <dbReference type="Proteomes" id="UP001596072"/>
    </source>
</evidence>
<accession>A0ABW0ZHM2</accession>
<protein>
    <submittedName>
        <fullName evidence="3">Acyl-CoA thioesterase domain-containing protein</fullName>
    </submittedName>
</protein>
<evidence type="ECO:0000259" key="2">
    <source>
        <dbReference type="Pfam" id="PF13622"/>
    </source>
</evidence>
<evidence type="ECO:0000256" key="1">
    <source>
        <dbReference type="SAM" id="MobiDB-lite"/>
    </source>
</evidence>